<protein>
    <recommendedName>
        <fullName evidence="9">PGG domain-containing protein</fullName>
    </recommendedName>
</protein>
<dbReference type="PROSITE" id="PS50297">
    <property type="entry name" value="ANK_REP_REGION"/>
    <property type="match status" value="2"/>
</dbReference>
<keyword evidence="6 8" id="KW-0472">Membrane</keyword>
<dbReference type="AlphaFoldDB" id="A0A5D2YT51"/>
<feature type="repeat" description="ANK" evidence="7">
    <location>
        <begin position="55"/>
        <end position="82"/>
    </location>
</feature>
<feature type="transmembrane region" description="Helical" evidence="8">
    <location>
        <begin position="282"/>
        <end position="302"/>
    </location>
</feature>
<sequence length="321" mass="36445">MEKRLYNATKNGDKNELICGYPETPLHVAAMLGHYDFTDELLIQMPKLAKELDSRRRSPLHLAVGKGHRKIVIRLLEVNPDMCFICDIDGRNPLHIAAMKGRLAVLRELLEAGPWAALSPMAQGDTILHACVRWNQLEALKLLLTEGIWDEEFRDEFAKDESLSDTIRSNILVSTREPDQPNAISEAKRSNVDWLKGKGHNLILVASLLADMAFHAAVNPPGGFWHDNDPSHRAGHSIFADTYPNTYTQFLMSNTFGFKASLIIIQLLISGLPIRRKLFKRVLIAVMFWTIFMILLFTARAVRLMIKIFKFVGNLIMRFIN</sequence>
<dbReference type="PANTHER" id="PTHR24186">
    <property type="entry name" value="PROTEIN PHOSPHATASE 1 REGULATORY SUBUNIT"/>
    <property type="match status" value="1"/>
</dbReference>
<accession>A0A5D2YT51</accession>
<evidence type="ECO:0000256" key="2">
    <source>
        <dbReference type="ARBA" id="ARBA00022692"/>
    </source>
</evidence>
<evidence type="ECO:0000256" key="3">
    <source>
        <dbReference type="ARBA" id="ARBA00022737"/>
    </source>
</evidence>
<dbReference type="InterPro" id="IPR036770">
    <property type="entry name" value="Ankyrin_rpt-contain_sf"/>
</dbReference>
<dbReference type="Pfam" id="PF13962">
    <property type="entry name" value="PGG"/>
    <property type="match status" value="1"/>
</dbReference>
<dbReference type="PROSITE" id="PS50088">
    <property type="entry name" value="ANK_REPEAT"/>
    <property type="match status" value="2"/>
</dbReference>
<evidence type="ECO:0000256" key="7">
    <source>
        <dbReference type="PROSITE-ProRule" id="PRU00023"/>
    </source>
</evidence>
<keyword evidence="3" id="KW-0677">Repeat</keyword>
<dbReference type="Proteomes" id="UP000323597">
    <property type="component" value="Chromosome A06"/>
</dbReference>
<evidence type="ECO:0000256" key="6">
    <source>
        <dbReference type="ARBA" id="ARBA00023136"/>
    </source>
</evidence>
<evidence type="ECO:0000259" key="9">
    <source>
        <dbReference type="Pfam" id="PF13962"/>
    </source>
</evidence>
<dbReference type="InterPro" id="IPR026961">
    <property type="entry name" value="PGG_dom"/>
</dbReference>
<dbReference type="GO" id="GO:0005886">
    <property type="term" value="C:plasma membrane"/>
    <property type="evidence" value="ECO:0007669"/>
    <property type="project" value="TreeGrafter"/>
</dbReference>
<proteinExistence type="predicted"/>
<dbReference type="PANTHER" id="PTHR24186:SF37">
    <property type="entry name" value="PGG DOMAIN-CONTAINING PROTEIN"/>
    <property type="match status" value="1"/>
</dbReference>
<evidence type="ECO:0000313" key="11">
    <source>
        <dbReference type="Proteomes" id="UP000323597"/>
    </source>
</evidence>
<evidence type="ECO:0000313" key="10">
    <source>
        <dbReference type="EMBL" id="TYJ29036.1"/>
    </source>
</evidence>
<evidence type="ECO:0000256" key="4">
    <source>
        <dbReference type="ARBA" id="ARBA00022989"/>
    </source>
</evidence>
<dbReference type="SUPFAM" id="SSF48403">
    <property type="entry name" value="Ankyrin repeat"/>
    <property type="match status" value="1"/>
</dbReference>
<feature type="transmembrane region" description="Helical" evidence="8">
    <location>
        <begin position="250"/>
        <end position="270"/>
    </location>
</feature>
<keyword evidence="5 7" id="KW-0040">ANK repeat</keyword>
<dbReference type="Pfam" id="PF12796">
    <property type="entry name" value="Ank_2"/>
    <property type="match status" value="2"/>
</dbReference>
<dbReference type="EMBL" id="CM017641">
    <property type="protein sequence ID" value="TYJ29036.1"/>
    <property type="molecule type" value="Genomic_DNA"/>
</dbReference>
<dbReference type="Gene3D" id="1.25.40.20">
    <property type="entry name" value="Ankyrin repeat-containing domain"/>
    <property type="match status" value="1"/>
</dbReference>
<gene>
    <name evidence="10" type="ORF">E1A91_A06G042200v1</name>
</gene>
<dbReference type="InterPro" id="IPR002110">
    <property type="entry name" value="Ankyrin_rpt"/>
</dbReference>
<organism evidence="10 11">
    <name type="scientific">Gossypium mustelinum</name>
    <name type="common">Cotton</name>
    <name type="synonym">Gossypium caicoense</name>
    <dbReference type="NCBI Taxonomy" id="34275"/>
    <lineage>
        <taxon>Eukaryota</taxon>
        <taxon>Viridiplantae</taxon>
        <taxon>Streptophyta</taxon>
        <taxon>Embryophyta</taxon>
        <taxon>Tracheophyta</taxon>
        <taxon>Spermatophyta</taxon>
        <taxon>Magnoliopsida</taxon>
        <taxon>eudicotyledons</taxon>
        <taxon>Gunneridae</taxon>
        <taxon>Pentapetalae</taxon>
        <taxon>rosids</taxon>
        <taxon>malvids</taxon>
        <taxon>Malvales</taxon>
        <taxon>Malvaceae</taxon>
        <taxon>Malvoideae</taxon>
        <taxon>Gossypium</taxon>
    </lineage>
</organism>
<evidence type="ECO:0000256" key="8">
    <source>
        <dbReference type="SAM" id="Phobius"/>
    </source>
</evidence>
<evidence type="ECO:0000256" key="1">
    <source>
        <dbReference type="ARBA" id="ARBA00004141"/>
    </source>
</evidence>
<keyword evidence="2 8" id="KW-0812">Transmembrane</keyword>
<name>A0A5D2YT51_GOSMU</name>
<keyword evidence="11" id="KW-1185">Reference proteome</keyword>
<reference evidence="10 11" key="1">
    <citation type="submission" date="2019-07" db="EMBL/GenBank/DDBJ databases">
        <title>WGS assembly of Gossypium mustelinum.</title>
        <authorList>
            <person name="Chen Z.J."/>
            <person name="Sreedasyam A."/>
            <person name="Ando A."/>
            <person name="Song Q."/>
            <person name="De L."/>
            <person name="Hulse-Kemp A."/>
            <person name="Ding M."/>
            <person name="Ye W."/>
            <person name="Kirkbride R."/>
            <person name="Jenkins J."/>
            <person name="Plott C."/>
            <person name="Lovell J."/>
            <person name="Lin Y.-M."/>
            <person name="Vaughn R."/>
            <person name="Liu B."/>
            <person name="Li W."/>
            <person name="Simpson S."/>
            <person name="Scheffler B."/>
            <person name="Saski C."/>
            <person name="Grover C."/>
            <person name="Hu G."/>
            <person name="Conover J."/>
            <person name="Carlson J."/>
            <person name="Shu S."/>
            <person name="Boston L."/>
            <person name="Williams M."/>
            <person name="Peterson D."/>
            <person name="Mcgee K."/>
            <person name="Jones D."/>
            <person name="Wendel J."/>
            <person name="Stelly D."/>
            <person name="Grimwood J."/>
            <person name="Schmutz J."/>
        </authorList>
    </citation>
    <scope>NUCLEOTIDE SEQUENCE [LARGE SCALE GENOMIC DNA]</scope>
    <source>
        <strain evidence="10">1408120.09</strain>
    </source>
</reference>
<keyword evidence="4 8" id="KW-1133">Transmembrane helix</keyword>
<feature type="domain" description="PGG" evidence="9">
    <location>
        <begin position="194"/>
        <end position="297"/>
    </location>
</feature>
<feature type="repeat" description="ANK" evidence="7">
    <location>
        <begin position="89"/>
        <end position="113"/>
    </location>
</feature>
<evidence type="ECO:0000256" key="5">
    <source>
        <dbReference type="ARBA" id="ARBA00023043"/>
    </source>
</evidence>
<comment type="subcellular location">
    <subcellularLocation>
        <location evidence="1">Membrane</location>
        <topology evidence="1">Multi-pass membrane protein</topology>
    </subcellularLocation>
</comment>
<dbReference type="SMART" id="SM00248">
    <property type="entry name" value="ANK"/>
    <property type="match status" value="4"/>
</dbReference>